<sequence>MLSSSKDLAQGLHNSLLSNFHEATRGGVCIFAAHARAGCSLCSTSFSSTSGRMLVACYYQAPTRLLGATGRCYLPSTNGEPEAAGSSEQYSMSEVKNLGPILTMRLLASQSSMRVLGSGLIVILKGGVWANHHHILLIALVFFNKLHYKFARCMPSSWETALLLPSWATLLLLSWTALLLSSWSTALSFATAELDYFVAAEL</sequence>
<evidence type="ECO:0000313" key="2">
    <source>
        <dbReference type="Proteomes" id="UP001054252"/>
    </source>
</evidence>
<proteinExistence type="predicted"/>
<dbReference type="AlphaFoldDB" id="A0AAV5JL29"/>
<protein>
    <submittedName>
        <fullName evidence="1">Uncharacterized protein</fullName>
    </submittedName>
</protein>
<dbReference type="EMBL" id="BPVZ01000043">
    <property type="protein sequence ID" value="GKV15274.1"/>
    <property type="molecule type" value="Genomic_DNA"/>
</dbReference>
<name>A0AAV5JL29_9ROSI</name>
<evidence type="ECO:0000313" key="1">
    <source>
        <dbReference type="EMBL" id="GKV15274.1"/>
    </source>
</evidence>
<organism evidence="1 2">
    <name type="scientific">Rubroshorea leprosula</name>
    <dbReference type="NCBI Taxonomy" id="152421"/>
    <lineage>
        <taxon>Eukaryota</taxon>
        <taxon>Viridiplantae</taxon>
        <taxon>Streptophyta</taxon>
        <taxon>Embryophyta</taxon>
        <taxon>Tracheophyta</taxon>
        <taxon>Spermatophyta</taxon>
        <taxon>Magnoliopsida</taxon>
        <taxon>eudicotyledons</taxon>
        <taxon>Gunneridae</taxon>
        <taxon>Pentapetalae</taxon>
        <taxon>rosids</taxon>
        <taxon>malvids</taxon>
        <taxon>Malvales</taxon>
        <taxon>Dipterocarpaceae</taxon>
        <taxon>Rubroshorea</taxon>
    </lineage>
</organism>
<reference evidence="1 2" key="1">
    <citation type="journal article" date="2021" name="Commun. Biol.">
        <title>The genome of Shorea leprosula (Dipterocarpaceae) highlights the ecological relevance of drought in aseasonal tropical rainforests.</title>
        <authorList>
            <person name="Ng K.K.S."/>
            <person name="Kobayashi M.J."/>
            <person name="Fawcett J.A."/>
            <person name="Hatakeyama M."/>
            <person name="Paape T."/>
            <person name="Ng C.H."/>
            <person name="Ang C.C."/>
            <person name="Tnah L.H."/>
            <person name="Lee C.T."/>
            <person name="Nishiyama T."/>
            <person name="Sese J."/>
            <person name="O'Brien M.J."/>
            <person name="Copetti D."/>
            <person name="Mohd Noor M.I."/>
            <person name="Ong R.C."/>
            <person name="Putra M."/>
            <person name="Sireger I.Z."/>
            <person name="Indrioko S."/>
            <person name="Kosugi Y."/>
            <person name="Izuno A."/>
            <person name="Isagi Y."/>
            <person name="Lee S.L."/>
            <person name="Shimizu K.K."/>
        </authorList>
    </citation>
    <scope>NUCLEOTIDE SEQUENCE [LARGE SCALE GENOMIC DNA]</scope>
    <source>
        <strain evidence="1">214</strain>
    </source>
</reference>
<gene>
    <name evidence="1" type="ORF">SLEP1_g26071</name>
</gene>
<accession>A0AAV5JL29</accession>
<comment type="caution">
    <text evidence="1">The sequence shown here is derived from an EMBL/GenBank/DDBJ whole genome shotgun (WGS) entry which is preliminary data.</text>
</comment>
<keyword evidence="2" id="KW-1185">Reference proteome</keyword>
<dbReference type="Proteomes" id="UP001054252">
    <property type="component" value="Unassembled WGS sequence"/>
</dbReference>